<dbReference type="AlphaFoldDB" id="E4YG76"/>
<proteinExistence type="predicted"/>
<evidence type="ECO:0000313" key="1">
    <source>
        <dbReference type="EMBL" id="CBY34500.1"/>
    </source>
</evidence>
<accession>E4YG76</accession>
<reference evidence="1" key="1">
    <citation type="journal article" date="2010" name="Science">
        <title>Plasticity of animal genome architecture unmasked by rapid evolution of a pelagic tunicate.</title>
        <authorList>
            <person name="Denoeud F."/>
            <person name="Henriet S."/>
            <person name="Mungpakdee S."/>
            <person name="Aury J.M."/>
            <person name="Da Silva C."/>
            <person name="Brinkmann H."/>
            <person name="Mikhaleva J."/>
            <person name="Olsen L.C."/>
            <person name="Jubin C."/>
            <person name="Canestro C."/>
            <person name="Bouquet J.M."/>
            <person name="Danks G."/>
            <person name="Poulain J."/>
            <person name="Campsteijn C."/>
            <person name="Adamski M."/>
            <person name="Cross I."/>
            <person name="Yadetie F."/>
            <person name="Muffato M."/>
            <person name="Louis A."/>
            <person name="Butcher S."/>
            <person name="Tsagkogeorga G."/>
            <person name="Konrad A."/>
            <person name="Singh S."/>
            <person name="Jensen M.F."/>
            <person name="Cong E.H."/>
            <person name="Eikeseth-Otteraa H."/>
            <person name="Noel B."/>
            <person name="Anthouard V."/>
            <person name="Porcel B.M."/>
            <person name="Kachouri-Lafond R."/>
            <person name="Nishino A."/>
            <person name="Ugolini M."/>
            <person name="Chourrout P."/>
            <person name="Nishida H."/>
            <person name="Aasland R."/>
            <person name="Huzurbazar S."/>
            <person name="Westhof E."/>
            <person name="Delsuc F."/>
            <person name="Lehrach H."/>
            <person name="Reinhardt R."/>
            <person name="Weissenbach J."/>
            <person name="Roy S.W."/>
            <person name="Artiguenave F."/>
            <person name="Postlethwait J.H."/>
            <person name="Manak J.R."/>
            <person name="Thompson E.M."/>
            <person name="Jaillon O."/>
            <person name="Du Pasquier L."/>
            <person name="Boudinot P."/>
            <person name="Liberles D.A."/>
            <person name="Volff J.N."/>
            <person name="Philippe H."/>
            <person name="Lenhard B."/>
            <person name="Roest Crollius H."/>
            <person name="Wincker P."/>
            <person name="Chourrout D."/>
        </authorList>
    </citation>
    <scope>NUCLEOTIDE SEQUENCE [LARGE SCALE GENOMIC DNA]</scope>
</reference>
<dbReference type="EMBL" id="FN654514">
    <property type="protein sequence ID" value="CBY34500.1"/>
    <property type="molecule type" value="Genomic_DNA"/>
</dbReference>
<protein>
    <submittedName>
        <fullName evidence="1">Uncharacterized protein</fullName>
    </submittedName>
</protein>
<dbReference type="Proteomes" id="UP000011014">
    <property type="component" value="Unassembled WGS sequence"/>
</dbReference>
<gene>
    <name evidence="1" type="ORF">GSOID_T00024525001</name>
</gene>
<organism evidence="1">
    <name type="scientific">Oikopleura dioica</name>
    <name type="common">Tunicate</name>
    <dbReference type="NCBI Taxonomy" id="34765"/>
    <lineage>
        <taxon>Eukaryota</taxon>
        <taxon>Metazoa</taxon>
        <taxon>Chordata</taxon>
        <taxon>Tunicata</taxon>
        <taxon>Appendicularia</taxon>
        <taxon>Copelata</taxon>
        <taxon>Oikopleuridae</taxon>
        <taxon>Oikopleura</taxon>
    </lineage>
</organism>
<sequence length="89" mass="10623">MRFLLIIFINLAQASLRQRDSCNRIFLIARFWNIFVIREMRFLLIILINLAQASLRQRETCNGTEIGNGGTNWYRLRPAQEHLRLFELN</sequence>
<name>E4YG76_OIKDI</name>